<dbReference type="RefSeq" id="WP_233436384.1">
    <property type="nucleotide sequence ID" value="NZ_UAQE01000004.1"/>
</dbReference>
<name>A0A2X1A242_9BACI</name>
<dbReference type="EMBL" id="UAQE01000004">
    <property type="protein sequence ID" value="SPU38339.1"/>
    <property type="molecule type" value="Genomic_DNA"/>
</dbReference>
<evidence type="ECO:0000313" key="2">
    <source>
        <dbReference type="EMBL" id="SPU38339.1"/>
    </source>
</evidence>
<protein>
    <recommendedName>
        <fullName evidence="4">Amidase</fullName>
    </recommendedName>
</protein>
<feature type="signal peptide" evidence="1">
    <location>
        <begin position="1"/>
        <end position="22"/>
    </location>
</feature>
<organism evidence="2 3">
    <name type="scientific">Lysinibacillus capsici</name>
    <dbReference type="NCBI Taxonomy" id="2115968"/>
    <lineage>
        <taxon>Bacteria</taxon>
        <taxon>Bacillati</taxon>
        <taxon>Bacillota</taxon>
        <taxon>Bacilli</taxon>
        <taxon>Bacillales</taxon>
        <taxon>Bacillaceae</taxon>
        <taxon>Lysinibacillus</taxon>
    </lineage>
</organism>
<evidence type="ECO:0008006" key="4">
    <source>
        <dbReference type="Google" id="ProtNLM"/>
    </source>
</evidence>
<dbReference type="AlphaFoldDB" id="A0A2X1A242"/>
<proteinExistence type="predicted"/>
<accession>A0A2X1A242</accession>
<sequence length="293" mass="33330">MKRQLKVWTALIVIMISSLALSSGKVDAMSIQEKATWLWDTSLIIDDQEKILLFLEHNDVNKVYLQIDQGIASNDYKHFISNASHRGIRIYALDGAASWVSAEGSRSQDELFNWLHTYNENSTESEQFSGVHLDVEPYLNSGWSLHQAQTIESYQTLIMKASEKASQLRLTLEVDMPFWFDEVQYNNEIGKGLLADWVIDHVDSVTIMAYRDAAKDIISIVEHEIAYASTVNKSIVIGVETGASEEGENITFYDNGEAFMNEQLILVQQHFSNNDAFHGVAIHYVENWMTMRP</sequence>
<evidence type="ECO:0000256" key="1">
    <source>
        <dbReference type="SAM" id="SignalP"/>
    </source>
</evidence>
<gene>
    <name evidence="2" type="ORF">NCTC7582_04296</name>
</gene>
<dbReference type="Proteomes" id="UP000251431">
    <property type="component" value="Unassembled WGS sequence"/>
</dbReference>
<feature type="chain" id="PRO_5039032581" description="Amidase" evidence="1">
    <location>
        <begin position="23"/>
        <end position="293"/>
    </location>
</feature>
<keyword evidence="1" id="KW-0732">Signal</keyword>
<evidence type="ECO:0000313" key="3">
    <source>
        <dbReference type="Proteomes" id="UP000251431"/>
    </source>
</evidence>
<reference evidence="2 3" key="1">
    <citation type="submission" date="2018-06" db="EMBL/GenBank/DDBJ databases">
        <authorList>
            <consortium name="Pathogen Informatics"/>
            <person name="Doyle S."/>
        </authorList>
    </citation>
    <scope>NUCLEOTIDE SEQUENCE [LARGE SCALE GENOMIC DNA]</scope>
    <source>
        <strain evidence="2 3">NCTC7582</strain>
    </source>
</reference>